<proteinExistence type="predicted"/>
<dbReference type="EMBL" id="CP012949">
    <property type="protein sequence ID" value="ANB04672.1"/>
    <property type="molecule type" value="Genomic_DNA"/>
</dbReference>
<feature type="region of interest" description="Disordered" evidence="1">
    <location>
        <begin position="28"/>
        <end position="48"/>
    </location>
</feature>
<name>A0ABM6ATS6_STRAM</name>
<evidence type="ECO:0000313" key="2">
    <source>
        <dbReference type="EMBL" id="ANB04672.1"/>
    </source>
</evidence>
<reference evidence="3" key="1">
    <citation type="submission" date="2015-10" db="EMBL/GenBank/DDBJ databases">
        <title>Complete genome sequence of Streptomyces ambofaciens DSM 40697.</title>
        <authorList>
            <person name="Thibessard A."/>
            <person name="Leblond P."/>
        </authorList>
    </citation>
    <scope>NUCLEOTIDE SEQUENCE [LARGE SCALE GENOMIC DNA]</scope>
    <source>
        <strain evidence="3">DSM 40697</strain>
    </source>
</reference>
<gene>
    <name evidence="2" type="ORF">SAM40697_0710</name>
</gene>
<accession>A0ABM6ATS6</accession>
<keyword evidence="3" id="KW-1185">Reference proteome</keyword>
<dbReference type="RefSeq" id="WP_053126866.1">
    <property type="nucleotide sequence ID" value="NZ_CP012949.1"/>
</dbReference>
<evidence type="ECO:0000313" key="3">
    <source>
        <dbReference type="Proteomes" id="UP000076720"/>
    </source>
</evidence>
<evidence type="ECO:0000256" key="1">
    <source>
        <dbReference type="SAM" id="MobiDB-lite"/>
    </source>
</evidence>
<dbReference type="Proteomes" id="UP000076720">
    <property type="component" value="Chromosome"/>
</dbReference>
<protein>
    <submittedName>
        <fullName evidence="2">Uncharacterized protein</fullName>
    </submittedName>
</protein>
<organism evidence="2 3">
    <name type="scientific">Streptomyces ambofaciens</name>
    <dbReference type="NCBI Taxonomy" id="1889"/>
    <lineage>
        <taxon>Bacteria</taxon>
        <taxon>Bacillati</taxon>
        <taxon>Actinomycetota</taxon>
        <taxon>Actinomycetes</taxon>
        <taxon>Kitasatosporales</taxon>
        <taxon>Streptomycetaceae</taxon>
        <taxon>Streptomyces</taxon>
    </lineage>
</organism>
<sequence length="102" mass="11390">MDDKQQQPTGPEDRRTVERLVTAWLAETEQHDRAAAGEARAGWESGDLSERAAQDLATWVTARITDTGFTEDEGPYVEGPVRITPADKETVRDWLRARGHSV</sequence>
<reference evidence="2 3" key="2">
    <citation type="journal article" date="2016" name="Genome Announc.">
        <title>Complete Genome Sequence of Streptomyces ambofaciens DSM 40697, a Paradigm for Genome Plasticity Studies.</title>
        <authorList>
            <person name="Thibessard A."/>
            <person name="Leblond P."/>
        </authorList>
    </citation>
    <scope>NUCLEOTIDE SEQUENCE [LARGE SCALE GENOMIC DNA]</scope>
    <source>
        <strain evidence="2 3">DSM 40697</strain>
    </source>
</reference>